<evidence type="ECO:0000313" key="1">
    <source>
        <dbReference type="EMBL" id="KAF6227332.1"/>
    </source>
</evidence>
<reference evidence="1 2" key="1">
    <citation type="journal article" date="2020" name="Genomics">
        <title>Complete, high-quality genomes from long-read metagenomic sequencing of two wolf lichen thalli reveals enigmatic genome architecture.</title>
        <authorList>
            <person name="McKenzie S.K."/>
            <person name="Walston R.F."/>
            <person name="Allen J.L."/>
        </authorList>
    </citation>
    <scope>NUCLEOTIDE SEQUENCE [LARGE SCALE GENOMIC DNA]</scope>
    <source>
        <strain evidence="1">WasteWater1</strain>
    </source>
</reference>
<dbReference type="RefSeq" id="XP_037155640.1">
    <property type="nucleotide sequence ID" value="XM_037299639.1"/>
</dbReference>
<protein>
    <submittedName>
        <fullName evidence="1">Uncharacterized protein</fullName>
    </submittedName>
</protein>
<dbReference type="EMBL" id="JACCJB010000005">
    <property type="protein sequence ID" value="KAF6227332.1"/>
    <property type="molecule type" value="Genomic_DNA"/>
</dbReference>
<accession>A0A8H6FG65</accession>
<sequence>MSLNNVEGDDEEELTKIDTLCDILSSFDEGRTPSEYKRDVVDNQQPSMSFDDIFVPGDISRTIYRLAIYDEAFYQYLRQVVPPDVCARQYYNKQLPEQWRDMDVPKCARTLRLLVHQLCEDRERRTTNAPLGIGAVSLLAETLTDLVEEVCFHNRDIYEGSSWNRNQEPNEPERERNLYAYLIGNPPFNPSLLLWMRDHLIIARLRAFPADVGRSLSERLTTIKENIDEWDADNMPASRAYAGRIEDMLHEYDTT</sequence>
<gene>
    <name evidence="1" type="ORF">HO133_008775</name>
</gene>
<dbReference type="AlphaFoldDB" id="A0A8H6FG65"/>
<comment type="caution">
    <text evidence="1">The sequence shown here is derived from an EMBL/GenBank/DDBJ whole genome shotgun (WGS) entry which is preliminary data.</text>
</comment>
<dbReference type="Proteomes" id="UP000593566">
    <property type="component" value="Unassembled WGS sequence"/>
</dbReference>
<evidence type="ECO:0000313" key="2">
    <source>
        <dbReference type="Proteomes" id="UP000593566"/>
    </source>
</evidence>
<proteinExistence type="predicted"/>
<keyword evidence="2" id="KW-1185">Reference proteome</keyword>
<organism evidence="1 2">
    <name type="scientific">Letharia lupina</name>
    <dbReference type="NCBI Taxonomy" id="560253"/>
    <lineage>
        <taxon>Eukaryota</taxon>
        <taxon>Fungi</taxon>
        <taxon>Dikarya</taxon>
        <taxon>Ascomycota</taxon>
        <taxon>Pezizomycotina</taxon>
        <taxon>Lecanoromycetes</taxon>
        <taxon>OSLEUM clade</taxon>
        <taxon>Lecanoromycetidae</taxon>
        <taxon>Lecanorales</taxon>
        <taxon>Lecanorineae</taxon>
        <taxon>Parmeliaceae</taxon>
        <taxon>Letharia</taxon>
    </lineage>
</organism>
<dbReference type="GeneID" id="59337170"/>
<name>A0A8H6FG65_9LECA</name>